<evidence type="ECO:0000313" key="1">
    <source>
        <dbReference type="EMBL" id="QKS71677.1"/>
    </source>
</evidence>
<protein>
    <submittedName>
        <fullName evidence="1">Uncharacterized protein</fullName>
    </submittedName>
</protein>
<name>A0A859FF13_9BACI</name>
<evidence type="ECO:0000313" key="3">
    <source>
        <dbReference type="Proteomes" id="UP000318138"/>
    </source>
</evidence>
<keyword evidence="3" id="KW-1185">Reference proteome</keyword>
<accession>A0A859FF13</accession>
<dbReference type="EMBL" id="CP041372">
    <property type="protein sequence ID" value="QKS71729.1"/>
    <property type="molecule type" value="Genomic_DNA"/>
</dbReference>
<dbReference type="Proteomes" id="UP000318138">
    <property type="component" value="Chromosome"/>
</dbReference>
<evidence type="ECO:0000313" key="2">
    <source>
        <dbReference type="EMBL" id="QKS71729.1"/>
    </source>
</evidence>
<dbReference type="RefSeq" id="WP_176009709.1">
    <property type="nucleotide sequence ID" value="NZ_CP041372.2"/>
</dbReference>
<dbReference type="AlphaFoldDB" id="A0A859FF13"/>
<reference evidence="1" key="2">
    <citation type="submission" date="2020-05" db="EMBL/GenBank/DDBJ databases">
        <title>Bacillus alkalisoli sp. nov. isolated from saline soil.</title>
        <authorList>
            <person name="Sun J.-Q."/>
            <person name="Xu L."/>
        </authorList>
    </citation>
    <scope>NUCLEOTIDE SEQUENCE</scope>
    <source>
        <strain evidence="1 3">M4U3P1</strain>
    </source>
</reference>
<gene>
    <name evidence="1" type="ORF">FLK61_33895</name>
    <name evidence="2" type="ORF">FLK61_34190</name>
</gene>
<proteinExistence type="predicted"/>
<dbReference type="KEGG" id="psua:FLK61_34190"/>
<organism evidence="1 3">
    <name type="scientific">Paenalkalicoccus suaedae</name>
    <dbReference type="NCBI Taxonomy" id="2592382"/>
    <lineage>
        <taxon>Bacteria</taxon>
        <taxon>Bacillati</taxon>
        <taxon>Bacillota</taxon>
        <taxon>Bacilli</taxon>
        <taxon>Bacillales</taxon>
        <taxon>Bacillaceae</taxon>
        <taxon>Paenalkalicoccus</taxon>
    </lineage>
</organism>
<dbReference type="KEGG" id="psua:FLK61_33895"/>
<sequence>MKQVRVIKCMSPHASDCIVYQADPEELQKRYPRRVRPPDEQEEIDAKMMQLKISYELSDKSRYRY</sequence>
<dbReference type="EMBL" id="CP041372">
    <property type="protein sequence ID" value="QKS71677.1"/>
    <property type="molecule type" value="Genomic_DNA"/>
</dbReference>
<reference evidence="3" key="1">
    <citation type="submission" date="2019-07" db="EMBL/GenBank/DDBJ databases">
        <title>Bacillus alkalisoli sp. nov. isolated from saline soil.</title>
        <authorList>
            <person name="Sun J.-Q."/>
            <person name="Xu L."/>
        </authorList>
    </citation>
    <scope>NUCLEOTIDE SEQUENCE [LARGE SCALE GENOMIC DNA]</scope>
    <source>
        <strain evidence="3">M4U3P1</strain>
    </source>
</reference>